<organism evidence="2">
    <name type="scientific">Tanacetum cinerariifolium</name>
    <name type="common">Dalmatian daisy</name>
    <name type="synonym">Chrysanthemum cinerariifolium</name>
    <dbReference type="NCBI Taxonomy" id="118510"/>
    <lineage>
        <taxon>Eukaryota</taxon>
        <taxon>Viridiplantae</taxon>
        <taxon>Streptophyta</taxon>
        <taxon>Embryophyta</taxon>
        <taxon>Tracheophyta</taxon>
        <taxon>Spermatophyta</taxon>
        <taxon>Magnoliopsida</taxon>
        <taxon>eudicotyledons</taxon>
        <taxon>Gunneridae</taxon>
        <taxon>Pentapetalae</taxon>
        <taxon>asterids</taxon>
        <taxon>campanulids</taxon>
        <taxon>Asterales</taxon>
        <taxon>Asteraceae</taxon>
        <taxon>Asteroideae</taxon>
        <taxon>Anthemideae</taxon>
        <taxon>Anthemidinae</taxon>
        <taxon>Tanacetum</taxon>
    </lineage>
</organism>
<evidence type="ECO:0000256" key="1">
    <source>
        <dbReference type="SAM" id="MobiDB-lite"/>
    </source>
</evidence>
<name>A0A6L2M2T3_TANCI</name>
<comment type="caution">
    <text evidence="2">The sequence shown here is derived from an EMBL/GenBank/DDBJ whole genome shotgun (WGS) entry which is preliminary data.</text>
</comment>
<gene>
    <name evidence="2" type="ORF">Tci_039868</name>
</gene>
<dbReference type="AlphaFoldDB" id="A0A6L2M2T3"/>
<evidence type="ECO:0000313" key="2">
    <source>
        <dbReference type="EMBL" id="GEU67890.1"/>
    </source>
</evidence>
<sequence length="251" mass="27437">MSLESFQPPVGGVAIREPPLSITRRLLVVEGKGKGIAIDEQAALSLLDLQKPKKKSITDQYIIQRWIPVTQDATTRPFAQPQDDTSANVIHDTLSPADAETEVDTENSNSKGYTKILNVDEERGRNFSNTLALEERTVELDEGQAASYPGNTLKSQPLPDEDQARSNHRQSYNPPSLFETLSSVKNLNYALTFGDQFINDTSPKDEPGKATVNTEVESMVTVPIHQASLSAPPLSTPIIDLTLTKLVSLPA</sequence>
<reference evidence="2" key="1">
    <citation type="journal article" date="2019" name="Sci. Rep.">
        <title>Draft genome of Tanacetum cinerariifolium, the natural source of mosquito coil.</title>
        <authorList>
            <person name="Yamashiro T."/>
            <person name="Shiraishi A."/>
            <person name="Satake H."/>
            <person name="Nakayama K."/>
        </authorList>
    </citation>
    <scope>NUCLEOTIDE SEQUENCE</scope>
</reference>
<dbReference type="EMBL" id="BKCJ010005649">
    <property type="protein sequence ID" value="GEU67890.1"/>
    <property type="molecule type" value="Genomic_DNA"/>
</dbReference>
<feature type="region of interest" description="Disordered" evidence="1">
    <location>
        <begin position="145"/>
        <end position="175"/>
    </location>
</feature>
<accession>A0A6L2M2T3</accession>
<protein>
    <submittedName>
        <fullName evidence="2">Uncharacterized protein</fullName>
    </submittedName>
</protein>
<proteinExistence type="predicted"/>